<name>W8AQV9_CERCA</name>
<sequence length="100" mass="10624">MYNKRDKCSSYKSKRCNKGVSNNGKNIAISTCTWAFNLLAVALLIQHVVCVAAQAREYVTVTAATAAAAVDKKSKTGITVCFALIQCECCIADGIVAACE</sequence>
<reference evidence="1" key="1">
    <citation type="submission" date="2013-07" db="EMBL/GenBank/DDBJ databases">
        <authorList>
            <person name="Geib S."/>
        </authorList>
    </citation>
    <scope>NUCLEOTIDE SEQUENCE</scope>
</reference>
<reference evidence="1" key="2">
    <citation type="journal article" date="2014" name="BMC Genomics">
        <title>A genomic perspective to assessing quality of mass-reared SIT flies used in Mediterranean fruit fly (Ceratitis capitata) eradication in California.</title>
        <authorList>
            <person name="Calla B."/>
            <person name="Hall B."/>
            <person name="Hou S."/>
            <person name="Geib S.M."/>
        </authorList>
    </citation>
    <scope>NUCLEOTIDE SEQUENCE</scope>
</reference>
<protein>
    <submittedName>
        <fullName evidence="1">Uncharacterized protein</fullName>
    </submittedName>
</protein>
<dbReference type="EMBL" id="GAMC01015340">
    <property type="protein sequence ID" value="JAB91215.1"/>
    <property type="molecule type" value="mRNA"/>
</dbReference>
<accession>W8AQV9</accession>
<dbReference type="AlphaFoldDB" id="W8AQV9"/>
<proteinExistence type="evidence at transcript level"/>
<dbReference type="OrthoDB" id="8055655at2759"/>
<evidence type="ECO:0000313" key="1">
    <source>
        <dbReference type="EMBL" id="JAB91215.1"/>
    </source>
</evidence>
<organism evidence="1">
    <name type="scientific">Ceratitis capitata</name>
    <name type="common">Mediterranean fruit fly</name>
    <name type="synonym">Tephritis capitata</name>
    <dbReference type="NCBI Taxonomy" id="7213"/>
    <lineage>
        <taxon>Eukaryota</taxon>
        <taxon>Metazoa</taxon>
        <taxon>Ecdysozoa</taxon>
        <taxon>Arthropoda</taxon>
        <taxon>Hexapoda</taxon>
        <taxon>Insecta</taxon>
        <taxon>Pterygota</taxon>
        <taxon>Neoptera</taxon>
        <taxon>Endopterygota</taxon>
        <taxon>Diptera</taxon>
        <taxon>Brachycera</taxon>
        <taxon>Muscomorpha</taxon>
        <taxon>Tephritoidea</taxon>
        <taxon>Tephritidae</taxon>
        <taxon>Ceratitis</taxon>
        <taxon>Ceratitis</taxon>
    </lineage>
</organism>